<feature type="transmembrane region" description="Helical" evidence="1">
    <location>
        <begin position="31"/>
        <end position="59"/>
    </location>
</feature>
<evidence type="ECO:0000259" key="2">
    <source>
        <dbReference type="Pfam" id="PF05569"/>
    </source>
</evidence>
<evidence type="ECO:0000313" key="4">
    <source>
        <dbReference type="Proteomes" id="UP000259273"/>
    </source>
</evidence>
<accession>A0A3C1KPQ7</accession>
<dbReference type="InterPro" id="IPR052173">
    <property type="entry name" value="Beta-lactam_resp_regulator"/>
</dbReference>
<dbReference type="InterPro" id="IPR008756">
    <property type="entry name" value="Peptidase_M56"/>
</dbReference>
<dbReference type="PANTHER" id="PTHR34978:SF3">
    <property type="entry name" value="SLR0241 PROTEIN"/>
    <property type="match status" value="1"/>
</dbReference>
<comment type="caution">
    <text evidence="3">The sequence shown here is derived from an EMBL/GenBank/DDBJ whole genome shotgun (WGS) entry which is preliminary data.</text>
</comment>
<keyword evidence="1" id="KW-1133">Transmembrane helix</keyword>
<dbReference type="PANTHER" id="PTHR34978">
    <property type="entry name" value="POSSIBLE SENSOR-TRANSDUCER PROTEIN BLAR"/>
    <property type="match status" value="1"/>
</dbReference>
<evidence type="ECO:0000313" key="3">
    <source>
        <dbReference type="EMBL" id="HAN28699.1"/>
    </source>
</evidence>
<dbReference type="AlphaFoldDB" id="A0A3C1KPQ7"/>
<evidence type="ECO:0000256" key="1">
    <source>
        <dbReference type="SAM" id="Phobius"/>
    </source>
</evidence>
<proteinExistence type="predicted"/>
<feature type="domain" description="Peptidase M56" evidence="2">
    <location>
        <begin position="128"/>
        <end position="239"/>
    </location>
</feature>
<organism evidence="3 4">
    <name type="scientific">Haliea salexigens</name>
    <dbReference type="NCBI Taxonomy" id="287487"/>
    <lineage>
        <taxon>Bacteria</taxon>
        <taxon>Pseudomonadati</taxon>
        <taxon>Pseudomonadota</taxon>
        <taxon>Gammaproteobacteria</taxon>
        <taxon>Cellvibrionales</taxon>
        <taxon>Halieaceae</taxon>
        <taxon>Haliea</taxon>
    </lineage>
</organism>
<name>A0A3C1KPQ7_9GAMM</name>
<dbReference type="STRING" id="1121937.GCA_000423125_02832"/>
<dbReference type="Pfam" id="PF05569">
    <property type="entry name" value="Peptidase_M56"/>
    <property type="match status" value="1"/>
</dbReference>
<sequence>FLCSSLLHALLYPLLQRSCGRAGAARKASLLFLWGLIPPVAASVATLLVMTPALSAPLIPGHCHGLNCAPHVPVSDTYAALRIGVAAAAGGIGLALLGAMVLLAMRLQGQLRTLFALSRSTRNHHYHVIDGPAPAAWCIGWLRPEVYVSRSMLETLPAAELQIVLEHEYEHLRRRDNLRRALLAVATCLWPRTRRRHLRSDFNTATEIACDRAALQVTGSAERVARVIAHLDQNASSQPQRIHTQASSNSAQQRIAALRESGQNTRQLPFLLAAIACIWVLQVCVSTALSHTAIELLH</sequence>
<feature type="transmembrane region" description="Helical" evidence="1">
    <location>
        <begin position="79"/>
        <end position="104"/>
    </location>
</feature>
<dbReference type="EMBL" id="DMND01000181">
    <property type="protein sequence ID" value="HAN28699.1"/>
    <property type="molecule type" value="Genomic_DNA"/>
</dbReference>
<keyword evidence="1" id="KW-0472">Membrane</keyword>
<feature type="non-terminal residue" evidence="3">
    <location>
        <position position="1"/>
    </location>
</feature>
<reference evidence="3 4" key="1">
    <citation type="journal article" date="2018" name="Nat. Biotechnol.">
        <title>A standardized bacterial taxonomy based on genome phylogeny substantially revises the tree of life.</title>
        <authorList>
            <person name="Parks D.H."/>
            <person name="Chuvochina M."/>
            <person name="Waite D.W."/>
            <person name="Rinke C."/>
            <person name="Skarshewski A."/>
            <person name="Chaumeil P.A."/>
            <person name="Hugenholtz P."/>
        </authorList>
    </citation>
    <scope>NUCLEOTIDE SEQUENCE [LARGE SCALE GENOMIC DNA]</scope>
    <source>
        <strain evidence="3">UBA9158</strain>
    </source>
</reference>
<keyword evidence="1" id="KW-0812">Transmembrane</keyword>
<dbReference type="Gene3D" id="3.30.2010.10">
    <property type="entry name" value="Metalloproteases ('zincins'), catalytic domain"/>
    <property type="match status" value="1"/>
</dbReference>
<dbReference type="Proteomes" id="UP000259273">
    <property type="component" value="Unassembled WGS sequence"/>
</dbReference>
<dbReference type="CDD" id="cd07326">
    <property type="entry name" value="M56_BlaR1_MecR1_like"/>
    <property type="match status" value="1"/>
</dbReference>
<protein>
    <recommendedName>
        <fullName evidence="2">Peptidase M56 domain-containing protein</fullName>
    </recommendedName>
</protein>
<gene>
    <name evidence="3" type="ORF">DCP75_13430</name>
</gene>
<feature type="transmembrane region" description="Helical" evidence="1">
    <location>
        <begin position="268"/>
        <end position="289"/>
    </location>
</feature>